<dbReference type="AlphaFoldDB" id="A0A699XKK3"/>
<feature type="non-terminal residue" evidence="1">
    <location>
        <position position="81"/>
    </location>
</feature>
<organism evidence="1">
    <name type="scientific">Tanacetum cinerariifolium</name>
    <name type="common">Dalmatian daisy</name>
    <name type="synonym">Chrysanthemum cinerariifolium</name>
    <dbReference type="NCBI Taxonomy" id="118510"/>
    <lineage>
        <taxon>Eukaryota</taxon>
        <taxon>Viridiplantae</taxon>
        <taxon>Streptophyta</taxon>
        <taxon>Embryophyta</taxon>
        <taxon>Tracheophyta</taxon>
        <taxon>Spermatophyta</taxon>
        <taxon>Magnoliopsida</taxon>
        <taxon>eudicotyledons</taxon>
        <taxon>Gunneridae</taxon>
        <taxon>Pentapetalae</taxon>
        <taxon>asterids</taxon>
        <taxon>campanulids</taxon>
        <taxon>Asterales</taxon>
        <taxon>Asteraceae</taxon>
        <taxon>Asteroideae</taxon>
        <taxon>Anthemideae</taxon>
        <taxon>Anthemidinae</taxon>
        <taxon>Tanacetum</taxon>
    </lineage>
</organism>
<gene>
    <name evidence="1" type="ORF">Tci_932298</name>
</gene>
<reference evidence="1" key="1">
    <citation type="journal article" date="2019" name="Sci. Rep.">
        <title>Draft genome of Tanacetum cinerariifolium, the natural source of mosquito coil.</title>
        <authorList>
            <person name="Yamashiro T."/>
            <person name="Shiraishi A."/>
            <person name="Satake H."/>
            <person name="Nakayama K."/>
        </authorList>
    </citation>
    <scope>NUCLEOTIDE SEQUENCE</scope>
</reference>
<accession>A0A699XKK3</accession>
<proteinExistence type="predicted"/>
<comment type="caution">
    <text evidence="1">The sequence shown here is derived from an EMBL/GenBank/DDBJ whole genome shotgun (WGS) entry which is preliminary data.</text>
</comment>
<dbReference type="EMBL" id="BKCJ011876317">
    <property type="protein sequence ID" value="GFD60329.1"/>
    <property type="molecule type" value="Genomic_DNA"/>
</dbReference>
<feature type="non-terminal residue" evidence="1">
    <location>
        <position position="1"/>
    </location>
</feature>
<evidence type="ECO:0000313" key="1">
    <source>
        <dbReference type="EMBL" id="GFD60329.1"/>
    </source>
</evidence>
<protein>
    <submittedName>
        <fullName evidence="1">Uncharacterized protein</fullName>
    </submittedName>
</protein>
<name>A0A699XKK3_TANCI</name>
<sequence length="81" mass="8484">SPGFPSGKPHRLHHCGVGGGIRSGGYLCPVADLPAVDRSRSGHHGSGADALRQAARGQPDHDVFCVCFRQHRYGQRLAAGG</sequence>